<name>A0ACC0AB61_CATRO</name>
<proteinExistence type="predicted"/>
<reference evidence="2" key="1">
    <citation type="journal article" date="2023" name="Nat. Plants">
        <title>Single-cell RNA sequencing provides a high-resolution roadmap for understanding the multicellular compartmentation of specialized metabolism.</title>
        <authorList>
            <person name="Sun S."/>
            <person name="Shen X."/>
            <person name="Li Y."/>
            <person name="Li Y."/>
            <person name="Wang S."/>
            <person name="Li R."/>
            <person name="Zhang H."/>
            <person name="Shen G."/>
            <person name="Guo B."/>
            <person name="Wei J."/>
            <person name="Xu J."/>
            <person name="St-Pierre B."/>
            <person name="Chen S."/>
            <person name="Sun C."/>
        </authorList>
    </citation>
    <scope>NUCLEOTIDE SEQUENCE [LARGE SCALE GENOMIC DNA]</scope>
</reference>
<keyword evidence="2" id="KW-1185">Reference proteome</keyword>
<dbReference type="EMBL" id="CM044706">
    <property type="protein sequence ID" value="KAI5658167.1"/>
    <property type="molecule type" value="Genomic_DNA"/>
</dbReference>
<evidence type="ECO:0000313" key="1">
    <source>
        <dbReference type="EMBL" id="KAI5658167.1"/>
    </source>
</evidence>
<dbReference type="Proteomes" id="UP001060085">
    <property type="component" value="Linkage Group LG06"/>
</dbReference>
<protein>
    <submittedName>
        <fullName evidence="1">Uncharacterized protein</fullName>
    </submittedName>
</protein>
<sequence length="108" mass="11963">MQSGTEEVSVEELASNLSTYKEQLEQVREILEHEPGNSEYLDMEKELLEVIALTEELLTTAQQNDNAGLGAGTSADASPRVLSNAVGLLYIYIRDYNLKRCLIFHGSS</sequence>
<gene>
    <name evidence="1" type="ORF">M9H77_26960</name>
</gene>
<organism evidence="1 2">
    <name type="scientific">Catharanthus roseus</name>
    <name type="common">Madagascar periwinkle</name>
    <name type="synonym">Vinca rosea</name>
    <dbReference type="NCBI Taxonomy" id="4058"/>
    <lineage>
        <taxon>Eukaryota</taxon>
        <taxon>Viridiplantae</taxon>
        <taxon>Streptophyta</taxon>
        <taxon>Embryophyta</taxon>
        <taxon>Tracheophyta</taxon>
        <taxon>Spermatophyta</taxon>
        <taxon>Magnoliopsida</taxon>
        <taxon>eudicotyledons</taxon>
        <taxon>Gunneridae</taxon>
        <taxon>Pentapetalae</taxon>
        <taxon>asterids</taxon>
        <taxon>lamiids</taxon>
        <taxon>Gentianales</taxon>
        <taxon>Apocynaceae</taxon>
        <taxon>Rauvolfioideae</taxon>
        <taxon>Vinceae</taxon>
        <taxon>Catharanthinae</taxon>
        <taxon>Catharanthus</taxon>
    </lineage>
</organism>
<evidence type="ECO:0000313" key="2">
    <source>
        <dbReference type="Proteomes" id="UP001060085"/>
    </source>
</evidence>
<comment type="caution">
    <text evidence="1">The sequence shown here is derived from an EMBL/GenBank/DDBJ whole genome shotgun (WGS) entry which is preliminary data.</text>
</comment>
<accession>A0ACC0AB61</accession>